<dbReference type="Pfam" id="PF13173">
    <property type="entry name" value="AAA_14"/>
    <property type="match status" value="1"/>
</dbReference>
<proteinExistence type="predicted"/>
<reference evidence="2" key="1">
    <citation type="submission" date="2019-11" db="EMBL/GenBank/DDBJ databases">
        <authorList>
            <person name="Falquet L."/>
            <person name="Falquet L."/>
        </authorList>
    </citation>
    <scope>NUCLEOTIDE SEQUENCE</scope>
    <source>
        <strain evidence="2">14/OD_0492</strain>
    </source>
</reference>
<feature type="domain" description="AAA" evidence="1">
    <location>
        <begin position="25"/>
        <end position="98"/>
    </location>
</feature>
<organism evidence="2">
    <name type="scientific">Mycoplasma feriruminatoris</name>
    <dbReference type="NCBI Taxonomy" id="1179777"/>
    <lineage>
        <taxon>Bacteria</taxon>
        <taxon>Bacillati</taxon>
        <taxon>Mycoplasmatota</taxon>
        <taxon>Mollicutes</taxon>
        <taxon>Mycoplasmataceae</taxon>
        <taxon>Mycoplasma</taxon>
    </lineage>
</organism>
<dbReference type="InterPro" id="IPR041682">
    <property type="entry name" value="AAA_14"/>
</dbReference>
<accession>A0A654IL33</accession>
<name>A0A654IL33_9MOLU</name>
<protein>
    <recommendedName>
        <fullName evidence="1">AAA domain-containing protein</fullName>
    </recommendedName>
</protein>
<gene>
    <name evidence="2" type="ORF">MF5582_00040</name>
</gene>
<evidence type="ECO:0000259" key="1">
    <source>
        <dbReference type="Pfam" id="PF13173"/>
    </source>
</evidence>
<sequence length="105" mass="12228">MNKEKYKPRIMDKIISSYFDVASSICIEGIKWCGKTTTAKRISKSQFYVGLEEKNSSNKELAIINPKFVLDGKTPRLIDEWQNVPALWEAIRWEVDLRSKKTNLF</sequence>
<evidence type="ECO:0000313" key="2">
    <source>
        <dbReference type="EMBL" id="VZR99376.1"/>
    </source>
</evidence>
<dbReference type="AlphaFoldDB" id="A0A654IL33"/>
<dbReference type="EMBL" id="LR739237">
    <property type="protein sequence ID" value="VZR99376.1"/>
    <property type="molecule type" value="Genomic_DNA"/>
</dbReference>